<dbReference type="KEGG" id="palb:EJC50_18575"/>
<evidence type="ECO:0000313" key="6">
    <source>
        <dbReference type="Proteomes" id="UP000272528"/>
    </source>
</evidence>
<feature type="transmembrane region" description="Helical" evidence="3">
    <location>
        <begin position="43"/>
        <end position="62"/>
    </location>
</feature>
<dbReference type="GO" id="GO:0016020">
    <property type="term" value="C:membrane"/>
    <property type="evidence" value="ECO:0007669"/>
    <property type="project" value="TreeGrafter"/>
</dbReference>
<sequence length="379" mass="44419">MERNAGLDLIRSIAILLVLFCHALGFFFMQYHDFNPLNYVTGYLGVELFFVLSGFLIGRILLKDIVENGSLSGIKQFYLRRWFRTLPLYYFTVFATYWLVSKDMDFSNIVFLQNFNEQHLSFLPISWSLSIEEWFYLLIPFPLLWVGKFRNKSAAFFVMTSLLLVLFPLLRMAEVSGGQPLWDYGIRKQIPLRLDSLVFGVMLAGFRTYHAAFYRKILAGRTSFILALAGLAYFSGYLVYTGIKDQTMDQSWFDRTILFSLVSLFIAMLIAVLEVHVPRLDQLPKLRATIRFISAQSYGYYLFHWNLFVWFSKENTTASIGHSLYLLIFALVLLFAFTFFMHRYYEIPIMKMRDLITRSTNRGEVVLPRSRENEPLKYD</sequence>
<evidence type="ECO:0000256" key="3">
    <source>
        <dbReference type="SAM" id="Phobius"/>
    </source>
</evidence>
<protein>
    <submittedName>
        <fullName evidence="5">Acyltransferase</fullName>
    </submittedName>
</protein>
<keyword evidence="5" id="KW-0808">Transferase</keyword>
<dbReference type="InterPro" id="IPR002656">
    <property type="entry name" value="Acyl_transf_3_dom"/>
</dbReference>
<dbReference type="GO" id="GO:0016747">
    <property type="term" value="F:acyltransferase activity, transferring groups other than amino-acyl groups"/>
    <property type="evidence" value="ECO:0007669"/>
    <property type="project" value="InterPro"/>
</dbReference>
<evidence type="ECO:0000259" key="4">
    <source>
        <dbReference type="Pfam" id="PF01757"/>
    </source>
</evidence>
<dbReference type="RefSeq" id="WP_126017158.1">
    <property type="nucleotide sequence ID" value="NZ_CP034437.1"/>
</dbReference>
<dbReference type="InterPro" id="IPR050879">
    <property type="entry name" value="Acyltransferase_3"/>
</dbReference>
<feature type="transmembrane region" description="Helical" evidence="3">
    <location>
        <begin position="257"/>
        <end position="277"/>
    </location>
</feature>
<proteinExistence type="inferred from homology"/>
<dbReference type="OrthoDB" id="9796461at2"/>
<dbReference type="EMBL" id="CP034437">
    <property type="protein sequence ID" value="AZN41451.1"/>
    <property type="molecule type" value="Genomic_DNA"/>
</dbReference>
<keyword evidence="3" id="KW-1133">Transmembrane helix</keyword>
<feature type="transmembrane region" description="Helical" evidence="3">
    <location>
        <begin position="82"/>
        <end position="100"/>
    </location>
</feature>
<feature type="domain" description="Acyltransferase 3" evidence="4">
    <location>
        <begin position="4"/>
        <end position="339"/>
    </location>
</feature>
<keyword evidence="6" id="KW-1185">Reference proteome</keyword>
<accession>A0A3Q8X676</accession>
<dbReference type="AlphaFoldDB" id="A0A3Q8X676"/>
<keyword evidence="3" id="KW-0812">Transmembrane</keyword>
<organism evidence="5 6">
    <name type="scientific">Paenibacillus albus</name>
    <dbReference type="NCBI Taxonomy" id="2495582"/>
    <lineage>
        <taxon>Bacteria</taxon>
        <taxon>Bacillati</taxon>
        <taxon>Bacillota</taxon>
        <taxon>Bacilli</taxon>
        <taxon>Bacillales</taxon>
        <taxon>Paenibacillaceae</taxon>
        <taxon>Paenibacillus</taxon>
    </lineage>
</organism>
<evidence type="ECO:0000256" key="1">
    <source>
        <dbReference type="ARBA" id="ARBA00004370"/>
    </source>
</evidence>
<keyword evidence="3" id="KW-0472">Membrane</keyword>
<dbReference type="Pfam" id="PF01757">
    <property type="entry name" value="Acyl_transf_3"/>
    <property type="match status" value="1"/>
</dbReference>
<name>A0A3Q8X676_9BACL</name>
<comment type="similarity">
    <text evidence="2">Belongs to the acyltransferase 3 family.</text>
</comment>
<feature type="transmembrane region" description="Helical" evidence="3">
    <location>
        <begin position="289"/>
        <end position="311"/>
    </location>
</feature>
<gene>
    <name evidence="5" type="ORF">EJC50_18575</name>
</gene>
<keyword evidence="5" id="KW-0012">Acyltransferase</keyword>
<dbReference type="Proteomes" id="UP000272528">
    <property type="component" value="Chromosome"/>
</dbReference>
<evidence type="ECO:0000256" key="2">
    <source>
        <dbReference type="ARBA" id="ARBA00007400"/>
    </source>
</evidence>
<feature type="transmembrane region" description="Helical" evidence="3">
    <location>
        <begin position="218"/>
        <end position="237"/>
    </location>
</feature>
<reference evidence="6" key="1">
    <citation type="submission" date="2018-12" db="EMBL/GenBank/DDBJ databases">
        <title>Genome sequence of Peanibacillus sp.</title>
        <authorList>
            <person name="Subramani G."/>
            <person name="Srinivasan S."/>
            <person name="Kim M.K."/>
        </authorList>
    </citation>
    <scope>NUCLEOTIDE SEQUENCE [LARGE SCALE GENOMIC DNA]</scope>
    <source>
        <strain evidence="6">18JY67-1</strain>
    </source>
</reference>
<dbReference type="GO" id="GO:0000271">
    <property type="term" value="P:polysaccharide biosynthetic process"/>
    <property type="evidence" value="ECO:0007669"/>
    <property type="project" value="TreeGrafter"/>
</dbReference>
<comment type="subcellular location">
    <subcellularLocation>
        <location evidence="1">Membrane</location>
    </subcellularLocation>
</comment>
<feature type="transmembrane region" description="Helical" evidence="3">
    <location>
        <begin position="153"/>
        <end position="170"/>
    </location>
</feature>
<feature type="transmembrane region" description="Helical" evidence="3">
    <location>
        <begin position="120"/>
        <end position="146"/>
    </location>
</feature>
<feature type="transmembrane region" description="Helical" evidence="3">
    <location>
        <begin position="12"/>
        <end position="31"/>
    </location>
</feature>
<evidence type="ECO:0000313" key="5">
    <source>
        <dbReference type="EMBL" id="AZN41451.1"/>
    </source>
</evidence>
<feature type="transmembrane region" description="Helical" evidence="3">
    <location>
        <begin position="323"/>
        <end position="345"/>
    </location>
</feature>
<dbReference type="PANTHER" id="PTHR23028:SF53">
    <property type="entry name" value="ACYL_TRANSF_3 DOMAIN-CONTAINING PROTEIN"/>
    <property type="match status" value="1"/>
</dbReference>
<dbReference type="PANTHER" id="PTHR23028">
    <property type="entry name" value="ACETYLTRANSFERASE"/>
    <property type="match status" value="1"/>
</dbReference>